<evidence type="ECO:0000313" key="10">
    <source>
        <dbReference type="EMBL" id="NXS52460.1"/>
    </source>
</evidence>
<dbReference type="InterPro" id="IPR003879">
    <property type="entry name" value="Butyrophylin_SPRY"/>
</dbReference>
<dbReference type="InterPro" id="IPR003877">
    <property type="entry name" value="SPRY_dom"/>
</dbReference>
<dbReference type="SMART" id="SM00409">
    <property type="entry name" value="IG"/>
    <property type="match status" value="1"/>
</dbReference>
<dbReference type="Pfam" id="PF00622">
    <property type="entry name" value="SPRY"/>
    <property type="match status" value="1"/>
</dbReference>
<dbReference type="InterPro" id="IPR050143">
    <property type="entry name" value="TRIM/RBCC"/>
</dbReference>
<name>A0A7L2V2J7_9AVES</name>
<evidence type="ECO:0000256" key="1">
    <source>
        <dbReference type="ARBA" id="ARBA00004479"/>
    </source>
</evidence>
<dbReference type="InterPro" id="IPR013320">
    <property type="entry name" value="ConA-like_dom_sf"/>
</dbReference>
<sequence length="472" mass="52638">CLFLAGEGPLTISIEPSIVRVGEQVTLSCQLTDHVPSNMSVFWYKRKEGKDAPLCSSSSLGGVVEQHQNEEGRRFAGHWVRRALLLVIRQVQVADEGTYVCAVSSRDVTREVTTHLDVAAIGHKPSVHRGVQEAGTCRYTCKSKRWYPRPEVIWTNHGGDKVYVEAKTNITWSERDHFTVQSNITVPCDSVDVVCVVQLNKYKISLSGRSRLDTCICFVEGVRPLHRCQKSWNGAGLCTSPEAPRMLQNPALREQSLLLGDGAKELQLQGGAGRGCQEVGVCAGHSHHGFVMVGALAGDNVYKAPILFVVVDIKVNATTAHPHLSIAVDKKSFTHKSQVQKATQNEESFDSSVCVLGSGGFSSGKHYWEVEVEKSNDWDLGVARKSVPRKGVLTLSPKEGFWVLGLNFKDYWARTDPWTRLTVQKHPRKVGVYLDYEEKTLTFFNITDMSVMFTFRDCSFSEEVYPFFRNSH</sequence>
<keyword evidence="3" id="KW-0812">Transmembrane</keyword>
<accession>A0A7L2V2J7</accession>
<feature type="domain" description="Ig-like" evidence="9">
    <location>
        <begin position="9"/>
        <end position="113"/>
    </location>
</feature>
<dbReference type="InterPro" id="IPR006574">
    <property type="entry name" value="PRY"/>
</dbReference>
<evidence type="ECO:0000313" key="11">
    <source>
        <dbReference type="Proteomes" id="UP000520535"/>
    </source>
</evidence>
<feature type="non-terminal residue" evidence="10">
    <location>
        <position position="1"/>
    </location>
</feature>
<dbReference type="PROSITE" id="PS50188">
    <property type="entry name" value="B302_SPRY"/>
    <property type="match status" value="1"/>
</dbReference>
<evidence type="ECO:0000256" key="7">
    <source>
        <dbReference type="ARBA" id="ARBA00023319"/>
    </source>
</evidence>
<dbReference type="Gene3D" id="2.60.40.10">
    <property type="entry name" value="Immunoglobulins"/>
    <property type="match status" value="2"/>
</dbReference>
<dbReference type="InterPro" id="IPR003599">
    <property type="entry name" value="Ig_sub"/>
</dbReference>
<dbReference type="Gene3D" id="2.60.120.920">
    <property type="match status" value="1"/>
</dbReference>
<dbReference type="InterPro" id="IPR053896">
    <property type="entry name" value="BTN3A2-like_Ig-C"/>
</dbReference>
<dbReference type="InterPro" id="IPR013783">
    <property type="entry name" value="Ig-like_fold"/>
</dbReference>
<dbReference type="SUPFAM" id="SSF48726">
    <property type="entry name" value="Immunoglobulin"/>
    <property type="match status" value="1"/>
</dbReference>
<dbReference type="FunFam" id="2.60.120.920:FF:000004">
    <property type="entry name" value="Butyrophilin subfamily 1 member A1"/>
    <property type="match status" value="1"/>
</dbReference>
<feature type="non-terminal residue" evidence="10">
    <location>
        <position position="472"/>
    </location>
</feature>
<dbReference type="AlphaFoldDB" id="A0A7L2V2J7"/>
<dbReference type="PRINTS" id="PR01407">
    <property type="entry name" value="BUTYPHLNCDUF"/>
</dbReference>
<reference evidence="10 11" key="1">
    <citation type="submission" date="2019-09" db="EMBL/GenBank/DDBJ databases">
        <title>Bird 10,000 Genomes (B10K) Project - Family phase.</title>
        <authorList>
            <person name="Zhang G."/>
        </authorList>
    </citation>
    <scope>NUCLEOTIDE SEQUENCE [LARGE SCALE GENOMIC DNA]</scope>
    <source>
        <strain evidence="10">B10K-DU-012-52</strain>
    </source>
</reference>
<evidence type="ECO:0000259" key="9">
    <source>
        <dbReference type="PROSITE" id="PS50835"/>
    </source>
</evidence>
<feature type="domain" description="B30.2/SPRY" evidence="8">
    <location>
        <begin position="293"/>
        <end position="472"/>
    </location>
</feature>
<dbReference type="Proteomes" id="UP000520535">
    <property type="component" value="Unassembled WGS sequence"/>
</dbReference>
<evidence type="ECO:0000256" key="4">
    <source>
        <dbReference type="ARBA" id="ARBA00022729"/>
    </source>
</evidence>
<dbReference type="SMART" id="SM00406">
    <property type="entry name" value="IGv"/>
    <property type="match status" value="1"/>
</dbReference>
<evidence type="ECO:0000256" key="2">
    <source>
        <dbReference type="ARBA" id="ARBA00007591"/>
    </source>
</evidence>
<keyword evidence="7" id="KW-0393">Immunoglobulin domain</keyword>
<dbReference type="GO" id="GO:0016020">
    <property type="term" value="C:membrane"/>
    <property type="evidence" value="ECO:0007669"/>
    <property type="project" value="UniProtKB-SubCell"/>
</dbReference>
<organism evidence="10 11">
    <name type="scientific">Brachypteracias leptosomus</name>
    <name type="common">short-legged ground-roller</name>
    <dbReference type="NCBI Taxonomy" id="135165"/>
    <lineage>
        <taxon>Eukaryota</taxon>
        <taxon>Metazoa</taxon>
        <taxon>Chordata</taxon>
        <taxon>Craniata</taxon>
        <taxon>Vertebrata</taxon>
        <taxon>Euteleostomi</taxon>
        <taxon>Archelosauria</taxon>
        <taxon>Archosauria</taxon>
        <taxon>Dinosauria</taxon>
        <taxon>Saurischia</taxon>
        <taxon>Theropoda</taxon>
        <taxon>Coelurosauria</taxon>
        <taxon>Aves</taxon>
        <taxon>Neognathae</taxon>
        <taxon>Neoaves</taxon>
        <taxon>Telluraves</taxon>
        <taxon>Coraciimorphae</taxon>
        <taxon>Coraciiformes</taxon>
        <taxon>Brachypteraciidae</taxon>
        <taxon>Brachypteracias</taxon>
    </lineage>
</organism>
<gene>
    <name evidence="10" type="primary">Btn1a1_0</name>
    <name evidence="10" type="ORF">BRALEP_R06869</name>
</gene>
<dbReference type="Pfam" id="PF22705">
    <property type="entry name" value="C2-set_3"/>
    <property type="match status" value="1"/>
</dbReference>
<comment type="subcellular location">
    <subcellularLocation>
        <location evidence="1">Membrane</location>
        <topology evidence="1">Single-pass type I membrane protein</topology>
    </subcellularLocation>
</comment>
<dbReference type="Pfam" id="PF07686">
    <property type="entry name" value="V-set"/>
    <property type="match status" value="1"/>
</dbReference>
<keyword evidence="5" id="KW-1133">Transmembrane helix</keyword>
<evidence type="ECO:0000256" key="5">
    <source>
        <dbReference type="ARBA" id="ARBA00022989"/>
    </source>
</evidence>
<dbReference type="CDD" id="cd13733">
    <property type="entry name" value="SPRY_PRY_C-I_1"/>
    <property type="match status" value="1"/>
</dbReference>
<proteinExistence type="inferred from homology"/>
<dbReference type="InterPro" id="IPR043136">
    <property type="entry name" value="B30.2/SPRY_sf"/>
</dbReference>
<dbReference type="SMART" id="SM00449">
    <property type="entry name" value="SPRY"/>
    <property type="match status" value="1"/>
</dbReference>
<evidence type="ECO:0000256" key="3">
    <source>
        <dbReference type="ARBA" id="ARBA00022692"/>
    </source>
</evidence>
<keyword evidence="11" id="KW-1185">Reference proteome</keyword>
<comment type="similarity">
    <text evidence="2">Belongs to the immunoglobulin superfamily. BTN/MOG family.</text>
</comment>
<evidence type="ECO:0000259" key="8">
    <source>
        <dbReference type="PROSITE" id="PS50188"/>
    </source>
</evidence>
<dbReference type="SMART" id="SM00589">
    <property type="entry name" value="PRY"/>
    <property type="match status" value="1"/>
</dbReference>
<keyword evidence="6" id="KW-0472">Membrane</keyword>
<dbReference type="EMBL" id="VYZX01003511">
    <property type="protein sequence ID" value="NXS52460.1"/>
    <property type="molecule type" value="Genomic_DNA"/>
</dbReference>
<dbReference type="OrthoDB" id="6105938at2759"/>
<dbReference type="InterPro" id="IPR007110">
    <property type="entry name" value="Ig-like_dom"/>
</dbReference>
<dbReference type="PROSITE" id="PS50835">
    <property type="entry name" value="IG_LIKE"/>
    <property type="match status" value="2"/>
</dbReference>
<keyword evidence="4" id="KW-0732">Signal</keyword>
<dbReference type="SUPFAM" id="SSF49899">
    <property type="entry name" value="Concanavalin A-like lectins/glucanases"/>
    <property type="match status" value="1"/>
</dbReference>
<feature type="domain" description="Ig-like" evidence="9">
    <location>
        <begin position="125"/>
        <end position="205"/>
    </location>
</feature>
<dbReference type="InterPro" id="IPR036179">
    <property type="entry name" value="Ig-like_dom_sf"/>
</dbReference>
<dbReference type="InterPro" id="IPR001870">
    <property type="entry name" value="B30.2/SPRY"/>
</dbReference>
<comment type="caution">
    <text evidence="10">The sequence shown here is derived from an EMBL/GenBank/DDBJ whole genome shotgun (WGS) entry which is preliminary data.</text>
</comment>
<dbReference type="InterPro" id="IPR013106">
    <property type="entry name" value="Ig_V-set"/>
</dbReference>
<dbReference type="PANTHER" id="PTHR24103">
    <property type="entry name" value="E3 UBIQUITIN-PROTEIN LIGASE TRIM"/>
    <property type="match status" value="1"/>
</dbReference>
<dbReference type="Pfam" id="PF13765">
    <property type="entry name" value="PRY"/>
    <property type="match status" value="1"/>
</dbReference>
<protein>
    <submittedName>
        <fullName evidence="10">BT1A1 protein</fullName>
    </submittedName>
</protein>
<evidence type="ECO:0000256" key="6">
    <source>
        <dbReference type="ARBA" id="ARBA00023136"/>
    </source>
</evidence>